<name>A6JGD1_RAT</name>
<protein>
    <submittedName>
        <fullName evidence="1">RCG20449</fullName>
    </submittedName>
</protein>
<accession>A6JGD1</accession>
<gene>
    <name evidence="1" type="ORF">rCG_20449</name>
</gene>
<proteinExistence type="predicted"/>
<evidence type="ECO:0000313" key="1">
    <source>
        <dbReference type="EMBL" id="EDL94787.1"/>
    </source>
</evidence>
<reference evidence="2" key="1">
    <citation type="submission" date="2005-09" db="EMBL/GenBank/DDBJ databases">
        <authorList>
            <person name="Mural R.J."/>
            <person name="Li P.W."/>
            <person name="Adams M.D."/>
            <person name="Amanatides P.G."/>
            <person name="Baden-Tillson H."/>
            <person name="Barnstead M."/>
            <person name="Chin S.H."/>
            <person name="Dew I."/>
            <person name="Evans C.A."/>
            <person name="Ferriera S."/>
            <person name="Flanigan M."/>
            <person name="Fosler C."/>
            <person name="Glodek A."/>
            <person name="Gu Z."/>
            <person name="Holt R.A."/>
            <person name="Jennings D."/>
            <person name="Kraft C.L."/>
            <person name="Lu F."/>
            <person name="Nguyen T."/>
            <person name="Nusskern D.R."/>
            <person name="Pfannkoch C.M."/>
            <person name="Sitter C."/>
            <person name="Sutton G.G."/>
            <person name="Venter J.C."/>
            <person name="Wang Z."/>
            <person name="Woodage T."/>
            <person name="Zheng X.H."/>
            <person name="Zhong F."/>
        </authorList>
    </citation>
    <scope>NUCLEOTIDE SEQUENCE [LARGE SCALE GENOMIC DNA]</scope>
    <source>
        <strain>BN</strain>
        <strain evidence="2">Sprague-Dawley</strain>
    </source>
</reference>
<dbReference type="AlphaFoldDB" id="A6JGD1"/>
<dbReference type="Proteomes" id="UP000234681">
    <property type="component" value="Chromosome 13"/>
</dbReference>
<evidence type="ECO:0000313" key="2">
    <source>
        <dbReference type="Proteomes" id="UP000234681"/>
    </source>
</evidence>
<organism evidence="1 2">
    <name type="scientific">Rattus norvegicus</name>
    <name type="common">Rat</name>
    <dbReference type="NCBI Taxonomy" id="10116"/>
    <lineage>
        <taxon>Eukaryota</taxon>
        <taxon>Metazoa</taxon>
        <taxon>Chordata</taxon>
        <taxon>Craniata</taxon>
        <taxon>Vertebrata</taxon>
        <taxon>Euteleostomi</taxon>
        <taxon>Mammalia</taxon>
        <taxon>Eutheria</taxon>
        <taxon>Euarchontoglires</taxon>
        <taxon>Glires</taxon>
        <taxon>Rodentia</taxon>
        <taxon>Myomorpha</taxon>
        <taxon>Muroidea</taxon>
        <taxon>Muridae</taxon>
        <taxon>Murinae</taxon>
        <taxon>Rattus</taxon>
    </lineage>
</organism>
<sequence length="54" mass="5829">MESLVRNVYESGDFWAGVSFELADAGRCGLLPLGAVQETPHAFASVLHSERPPL</sequence>
<dbReference type="EMBL" id="CH473985">
    <property type="protein sequence ID" value="EDL94787.1"/>
    <property type="molecule type" value="Genomic_DNA"/>
</dbReference>